<keyword evidence="1" id="KW-0479">Metal-binding</keyword>
<dbReference type="Proteomes" id="UP000703295">
    <property type="component" value="Unassembled WGS sequence"/>
</dbReference>
<keyword evidence="3" id="KW-0472">Membrane</keyword>
<dbReference type="Gene3D" id="3.60.21.10">
    <property type="match status" value="1"/>
</dbReference>
<keyword evidence="3" id="KW-1133">Transmembrane helix</keyword>
<organism evidence="5 6">
    <name type="scientific">Bacteroides mediterraneensis</name>
    <dbReference type="NCBI Taxonomy" id="1841856"/>
    <lineage>
        <taxon>Bacteria</taxon>
        <taxon>Pseudomonadati</taxon>
        <taxon>Bacteroidota</taxon>
        <taxon>Bacteroidia</taxon>
        <taxon>Bacteroidales</taxon>
        <taxon>Bacteroidaceae</taxon>
        <taxon>Bacteroides</taxon>
    </lineage>
</organism>
<dbReference type="InterPro" id="IPR051158">
    <property type="entry name" value="Metallophosphoesterase_sf"/>
</dbReference>
<evidence type="ECO:0000256" key="1">
    <source>
        <dbReference type="ARBA" id="ARBA00022723"/>
    </source>
</evidence>
<evidence type="ECO:0000259" key="4">
    <source>
        <dbReference type="Pfam" id="PF00149"/>
    </source>
</evidence>
<comment type="caution">
    <text evidence="5">The sequence shown here is derived from an EMBL/GenBank/DDBJ whole genome shotgun (WGS) entry which is preliminary data.</text>
</comment>
<dbReference type="Pfam" id="PF00149">
    <property type="entry name" value="Metallophos"/>
    <property type="match status" value="1"/>
</dbReference>
<dbReference type="PANTHER" id="PTHR31302:SF31">
    <property type="entry name" value="PHOSPHODIESTERASE YAEI"/>
    <property type="match status" value="1"/>
</dbReference>
<keyword evidence="2" id="KW-0378">Hydrolase</keyword>
<sequence>MILLRVSLLFLALFLLPDWYICKTYLSDGPYRKWKKKFWWPTLVLIAVLIVFLTGHNSLHDYFGTYLIVALCVTIPKTIFMLVSILLRLFQKLFRCHLPHGSISLVPAVLILGYILFGAIKGKEYFQVKEVTFCSPDLPEAFDGYRILQLSDIHSGSWKGNGKALQKAIDLCNQQKADLAVFTGDLVNSRADELLEFMPIFSQLKAPDGVYSVLGNHDYGTYVRWENEQARLANVDSLIAREGRMGWHMLLNDSHIIYKGKDSLALAGVENSGKPPFPDRGDLPKALKGTDGMFTVLLSHDPTHWRRKVLPDTSVQLTLSGHTHDMQISLFGFSVSRFIYPEHRGLYLEGPRGLYVNIGLGYVLFPMRLGAWPEITIITLKKAYSTNPQNNSIKL</sequence>
<reference evidence="5 6" key="1">
    <citation type="journal article" date="2021" name="Sci. Rep.">
        <title>The distribution of antibiotic resistance genes in chicken gut microbiota commensals.</title>
        <authorList>
            <person name="Juricova H."/>
            <person name="Matiasovicova J."/>
            <person name="Kubasova T."/>
            <person name="Cejkova D."/>
            <person name="Rychlik I."/>
        </authorList>
    </citation>
    <scope>NUCLEOTIDE SEQUENCE [LARGE SCALE GENOMIC DNA]</scope>
    <source>
        <strain evidence="5 6">An801</strain>
    </source>
</reference>
<feature type="domain" description="Calcineurin-like phosphoesterase" evidence="4">
    <location>
        <begin position="146"/>
        <end position="325"/>
    </location>
</feature>
<keyword evidence="3" id="KW-0812">Transmembrane</keyword>
<name>A0ABS2EXF3_9BACE</name>
<dbReference type="RefSeq" id="WP_204476500.1">
    <property type="nucleotide sequence ID" value="NZ_JACJJW010000036.1"/>
</dbReference>
<evidence type="ECO:0000313" key="5">
    <source>
        <dbReference type="EMBL" id="MBM6759340.1"/>
    </source>
</evidence>
<gene>
    <name evidence="5" type="ORF">H6A31_11740</name>
</gene>
<dbReference type="SUPFAM" id="SSF56300">
    <property type="entry name" value="Metallo-dependent phosphatases"/>
    <property type="match status" value="1"/>
</dbReference>
<feature type="transmembrane region" description="Helical" evidence="3">
    <location>
        <begin position="102"/>
        <end position="120"/>
    </location>
</feature>
<dbReference type="PANTHER" id="PTHR31302">
    <property type="entry name" value="TRANSMEMBRANE PROTEIN WITH METALLOPHOSPHOESTERASE DOMAIN-RELATED"/>
    <property type="match status" value="1"/>
</dbReference>
<evidence type="ECO:0000313" key="6">
    <source>
        <dbReference type="Proteomes" id="UP000703295"/>
    </source>
</evidence>
<protein>
    <submittedName>
        <fullName evidence="5">Metallophosphoesterase</fullName>
    </submittedName>
</protein>
<evidence type="ECO:0000256" key="2">
    <source>
        <dbReference type="ARBA" id="ARBA00022801"/>
    </source>
</evidence>
<evidence type="ECO:0000256" key="3">
    <source>
        <dbReference type="SAM" id="Phobius"/>
    </source>
</evidence>
<feature type="transmembrane region" description="Helical" evidence="3">
    <location>
        <begin position="6"/>
        <end position="26"/>
    </location>
</feature>
<dbReference type="InterPro" id="IPR004843">
    <property type="entry name" value="Calcineurin-like_PHP"/>
</dbReference>
<feature type="transmembrane region" description="Helical" evidence="3">
    <location>
        <begin position="65"/>
        <end position="90"/>
    </location>
</feature>
<keyword evidence="6" id="KW-1185">Reference proteome</keyword>
<dbReference type="CDD" id="cd07385">
    <property type="entry name" value="MPP_YkuE_C"/>
    <property type="match status" value="1"/>
</dbReference>
<proteinExistence type="predicted"/>
<dbReference type="InterPro" id="IPR029052">
    <property type="entry name" value="Metallo-depent_PP-like"/>
</dbReference>
<accession>A0ABS2EXF3</accession>
<feature type="transmembrane region" description="Helical" evidence="3">
    <location>
        <begin position="38"/>
        <end position="59"/>
    </location>
</feature>
<dbReference type="EMBL" id="JACJJW010000036">
    <property type="protein sequence ID" value="MBM6759340.1"/>
    <property type="molecule type" value="Genomic_DNA"/>
</dbReference>